<keyword evidence="15" id="KW-0342">GTP-binding</keyword>
<dbReference type="Gene3D" id="3.40.50.300">
    <property type="entry name" value="P-loop containing nucleotide triphosphate hydrolases"/>
    <property type="match status" value="1"/>
</dbReference>
<keyword evidence="14" id="KW-0067">ATP-binding</keyword>
<evidence type="ECO:0000256" key="11">
    <source>
        <dbReference type="ARBA" id="ARBA00022679"/>
    </source>
</evidence>
<dbReference type="EC" id="2.7.1.156" evidence="8"/>
<dbReference type="SUPFAM" id="SSF52540">
    <property type="entry name" value="P-loop containing nucleoside triphosphate hydrolases"/>
    <property type="match status" value="1"/>
</dbReference>
<evidence type="ECO:0000256" key="6">
    <source>
        <dbReference type="ARBA" id="ARBA00005159"/>
    </source>
</evidence>
<gene>
    <name evidence="18" type="ORF">HNR53_004378</name>
</gene>
<evidence type="ECO:0000256" key="15">
    <source>
        <dbReference type="ARBA" id="ARBA00023134"/>
    </source>
</evidence>
<keyword evidence="19" id="KW-1185">Reference proteome</keyword>
<dbReference type="GO" id="GO:0043752">
    <property type="term" value="F:adenosylcobinamide kinase activity"/>
    <property type="evidence" value="ECO:0007669"/>
    <property type="project" value="UniProtKB-EC"/>
</dbReference>
<evidence type="ECO:0000313" key="18">
    <source>
        <dbReference type="EMBL" id="MBB6447687.1"/>
    </source>
</evidence>
<comment type="function">
    <text evidence="4">Catalyzes ATP-dependent phosphorylation of adenosylcobinamide and addition of GMP to adenosylcobinamide phosphate.</text>
</comment>
<sequence length="146" mass="16418">MHFVTGGAFNGKSAWVKAYYHMEAEAVGNWFSGYRGDALPEDLHSAAGVIVVLEGIEQWVKELLMEHDPKSAQDMWHAALEKWLQWERGQQGRVVCLIGSDITKGIVPASEEERELRDTAGRVFQDTAAVCERVDLIWYGIGQQLK</sequence>
<comment type="caution">
    <text evidence="18">The sequence shown here is derived from an EMBL/GenBank/DDBJ whole genome shotgun (WGS) entry which is preliminary data.</text>
</comment>
<comment type="pathway">
    <text evidence="5">Cofactor biosynthesis; adenosylcobalamin biosynthesis; adenosylcobalamin from cob(II)yrinate a,c-diamide: step 6/7.</text>
</comment>
<organism evidence="18 19">
    <name type="scientific">Bacillus benzoevorans</name>
    <dbReference type="NCBI Taxonomy" id="1456"/>
    <lineage>
        <taxon>Bacteria</taxon>
        <taxon>Bacillati</taxon>
        <taxon>Bacillota</taxon>
        <taxon>Bacilli</taxon>
        <taxon>Bacillales</taxon>
        <taxon>Bacillaceae</taxon>
        <taxon>Bacillus</taxon>
    </lineage>
</organism>
<evidence type="ECO:0000256" key="4">
    <source>
        <dbReference type="ARBA" id="ARBA00003889"/>
    </source>
</evidence>
<evidence type="ECO:0000256" key="16">
    <source>
        <dbReference type="ARBA" id="ARBA00029570"/>
    </source>
</evidence>
<dbReference type="Proteomes" id="UP000531594">
    <property type="component" value="Unassembled WGS sequence"/>
</dbReference>
<evidence type="ECO:0000256" key="8">
    <source>
        <dbReference type="ARBA" id="ARBA00012016"/>
    </source>
</evidence>
<accession>A0A7X0LYM7</accession>
<evidence type="ECO:0000256" key="7">
    <source>
        <dbReference type="ARBA" id="ARBA00007490"/>
    </source>
</evidence>
<evidence type="ECO:0000256" key="14">
    <source>
        <dbReference type="ARBA" id="ARBA00022840"/>
    </source>
</evidence>
<dbReference type="PANTHER" id="PTHR34848:SF1">
    <property type="entry name" value="BIFUNCTIONAL ADENOSYLCOBALAMIN BIOSYNTHESIS PROTEIN COBU"/>
    <property type="match status" value="1"/>
</dbReference>
<dbReference type="Pfam" id="PF02283">
    <property type="entry name" value="CobU"/>
    <property type="match status" value="1"/>
</dbReference>
<dbReference type="EMBL" id="JACHGK010000026">
    <property type="protein sequence ID" value="MBB6447687.1"/>
    <property type="molecule type" value="Genomic_DNA"/>
</dbReference>
<keyword evidence="18" id="KW-0548">Nucleotidyltransferase</keyword>
<protein>
    <recommendedName>
        <fullName evidence="16">Adenosylcobinamide kinase</fullName>
        <ecNumber evidence="8">2.7.1.156</ecNumber>
        <ecNumber evidence="9">2.7.7.62</ecNumber>
    </recommendedName>
    <alternativeName>
        <fullName evidence="17">Adenosylcobinamide-phosphate guanylyltransferase</fullName>
    </alternativeName>
</protein>
<dbReference type="GO" id="GO:0009236">
    <property type="term" value="P:cobalamin biosynthetic process"/>
    <property type="evidence" value="ECO:0007669"/>
    <property type="project" value="UniProtKB-UniPathway"/>
</dbReference>
<evidence type="ECO:0000256" key="9">
    <source>
        <dbReference type="ARBA" id="ARBA00012523"/>
    </source>
</evidence>
<dbReference type="InterPro" id="IPR027417">
    <property type="entry name" value="P-loop_NTPase"/>
</dbReference>
<evidence type="ECO:0000313" key="19">
    <source>
        <dbReference type="Proteomes" id="UP000531594"/>
    </source>
</evidence>
<evidence type="ECO:0000256" key="10">
    <source>
        <dbReference type="ARBA" id="ARBA00022573"/>
    </source>
</evidence>
<keyword evidence="12" id="KW-0547">Nucleotide-binding</keyword>
<comment type="pathway">
    <text evidence="6">Cofactor biosynthesis; adenosylcobalamin biosynthesis; adenosylcobalamin from cob(II)yrinate a,c-diamide: step 5/7.</text>
</comment>
<evidence type="ECO:0000256" key="2">
    <source>
        <dbReference type="ARBA" id="ARBA00000711"/>
    </source>
</evidence>
<dbReference type="AlphaFoldDB" id="A0A7X0LYM7"/>
<dbReference type="PANTHER" id="PTHR34848">
    <property type="match status" value="1"/>
</dbReference>
<keyword evidence="11 18" id="KW-0808">Transferase</keyword>
<dbReference type="InterPro" id="IPR003203">
    <property type="entry name" value="CobU/CobP"/>
</dbReference>
<reference evidence="18 19" key="1">
    <citation type="submission" date="2020-08" db="EMBL/GenBank/DDBJ databases">
        <title>Genomic Encyclopedia of Type Strains, Phase IV (KMG-IV): sequencing the most valuable type-strain genomes for metagenomic binning, comparative biology and taxonomic classification.</title>
        <authorList>
            <person name="Goeker M."/>
        </authorList>
    </citation>
    <scope>NUCLEOTIDE SEQUENCE [LARGE SCALE GENOMIC DNA]</scope>
    <source>
        <strain evidence="18 19">DSM 5391</strain>
    </source>
</reference>
<name>A0A7X0LYM7_9BACI</name>
<evidence type="ECO:0000256" key="1">
    <source>
        <dbReference type="ARBA" id="ARBA00000312"/>
    </source>
</evidence>
<dbReference type="UniPathway" id="UPA00148">
    <property type="reaction ID" value="UER00236"/>
</dbReference>
<proteinExistence type="inferred from homology"/>
<keyword evidence="10" id="KW-0169">Cobalamin biosynthesis</keyword>
<comment type="catalytic activity">
    <reaction evidence="1">
        <text>adenosylcob(III)inamide + ATP = adenosylcob(III)inamide phosphate + ADP + H(+)</text>
        <dbReference type="Rhea" id="RHEA:15769"/>
        <dbReference type="ChEBI" id="CHEBI:2480"/>
        <dbReference type="ChEBI" id="CHEBI:15378"/>
        <dbReference type="ChEBI" id="CHEBI:30616"/>
        <dbReference type="ChEBI" id="CHEBI:58502"/>
        <dbReference type="ChEBI" id="CHEBI:456216"/>
        <dbReference type="EC" id="2.7.1.156"/>
    </reaction>
</comment>
<evidence type="ECO:0000256" key="17">
    <source>
        <dbReference type="ARBA" id="ARBA00030571"/>
    </source>
</evidence>
<dbReference type="GO" id="GO:0008820">
    <property type="term" value="F:cobinamide phosphate guanylyltransferase activity"/>
    <property type="evidence" value="ECO:0007669"/>
    <property type="project" value="UniProtKB-EC"/>
</dbReference>
<evidence type="ECO:0000256" key="3">
    <source>
        <dbReference type="ARBA" id="ARBA00001522"/>
    </source>
</evidence>
<evidence type="ECO:0000256" key="13">
    <source>
        <dbReference type="ARBA" id="ARBA00022777"/>
    </source>
</evidence>
<dbReference type="GO" id="GO:0005525">
    <property type="term" value="F:GTP binding"/>
    <property type="evidence" value="ECO:0007669"/>
    <property type="project" value="UniProtKB-KW"/>
</dbReference>
<dbReference type="RefSeq" id="WP_184529878.1">
    <property type="nucleotide sequence ID" value="NZ_JACHGK010000026.1"/>
</dbReference>
<dbReference type="EC" id="2.7.7.62" evidence="9"/>
<comment type="catalytic activity">
    <reaction evidence="2">
        <text>adenosylcob(III)inamide phosphate + GTP + H(+) = adenosylcob(III)inamide-GDP + diphosphate</text>
        <dbReference type="Rhea" id="RHEA:22712"/>
        <dbReference type="ChEBI" id="CHEBI:15378"/>
        <dbReference type="ChEBI" id="CHEBI:33019"/>
        <dbReference type="ChEBI" id="CHEBI:37565"/>
        <dbReference type="ChEBI" id="CHEBI:58502"/>
        <dbReference type="ChEBI" id="CHEBI:60487"/>
        <dbReference type="EC" id="2.7.7.62"/>
    </reaction>
</comment>
<comment type="catalytic activity">
    <reaction evidence="3">
        <text>adenosylcob(III)inamide + GTP = adenosylcob(III)inamide phosphate + GDP + H(+)</text>
        <dbReference type="Rhea" id="RHEA:15765"/>
        <dbReference type="ChEBI" id="CHEBI:2480"/>
        <dbReference type="ChEBI" id="CHEBI:15378"/>
        <dbReference type="ChEBI" id="CHEBI:37565"/>
        <dbReference type="ChEBI" id="CHEBI:58189"/>
        <dbReference type="ChEBI" id="CHEBI:58502"/>
        <dbReference type="EC" id="2.7.1.156"/>
    </reaction>
</comment>
<keyword evidence="13 18" id="KW-0418">Kinase</keyword>
<evidence type="ECO:0000256" key="5">
    <source>
        <dbReference type="ARBA" id="ARBA00004692"/>
    </source>
</evidence>
<evidence type="ECO:0000256" key="12">
    <source>
        <dbReference type="ARBA" id="ARBA00022741"/>
    </source>
</evidence>
<dbReference type="GO" id="GO:0005524">
    <property type="term" value="F:ATP binding"/>
    <property type="evidence" value="ECO:0007669"/>
    <property type="project" value="UniProtKB-KW"/>
</dbReference>
<comment type="similarity">
    <text evidence="7">Belongs to the CobU/CobP family.</text>
</comment>